<evidence type="ECO:0000313" key="2">
    <source>
        <dbReference type="Proteomes" id="UP000235584"/>
    </source>
</evidence>
<dbReference type="Proteomes" id="UP000235584">
    <property type="component" value="Chromosome"/>
</dbReference>
<dbReference type="OrthoDB" id="5298756at2"/>
<dbReference type="PROSITE" id="PS50110">
    <property type="entry name" value="RESPONSE_REGULATORY"/>
    <property type="match status" value="1"/>
</dbReference>
<dbReference type="KEGG" id="bsto:C0V70_13790"/>
<dbReference type="SMART" id="SM00448">
    <property type="entry name" value="REC"/>
    <property type="match status" value="1"/>
</dbReference>
<accession>A0A2K9NWM8</accession>
<dbReference type="EMBL" id="CP025704">
    <property type="protein sequence ID" value="AUN99154.1"/>
    <property type="molecule type" value="Genomic_DNA"/>
</dbReference>
<dbReference type="RefSeq" id="WP_102244445.1">
    <property type="nucleotide sequence ID" value="NZ_CP025704.1"/>
</dbReference>
<dbReference type="InterPro" id="IPR011006">
    <property type="entry name" value="CheY-like_superfamily"/>
</dbReference>
<keyword evidence="2" id="KW-1185">Reference proteome</keyword>
<gene>
    <name evidence="1" type="ORF">C0V70_13790</name>
</gene>
<dbReference type="InterPro" id="IPR052893">
    <property type="entry name" value="TCS_response_regulator"/>
</dbReference>
<organism evidence="1 2">
    <name type="scientific">Bacteriovorax stolpii</name>
    <name type="common">Bdellovibrio stolpii</name>
    <dbReference type="NCBI Taxonomy" id="960"/>
    <lineage>
        <taxon>Bacteria</taxon>
        <taxon>Pseudomonadati</taxon>
        <taxon>Bdellovibrionota</taxon>
        <taxon>Bacteriovoracia</taxon>
        <taxon>Bacteriovoracales</taxon>
        <taxon>Bacteriovoracaceae</taxon>
        <taxon>Bacteriovorax</taxon>
    </lineage>
</organism>
<dbReference type="AlphaFoldDB" id="A0A2K9NWM8"/>
<evidence type="ECO:0000313" key="1">
    <source>
        <dbReference type="EMBL" id="AUN99154.1"/>
    </source>
</evidence>
<dbReference type="PANTHER" id="PTHR44520:SF1">
    <property type="entry name" value="TWO-COMPONENT SYSTEM REGULATORY PROTEIN"/>
    <property type="match status" value="1"/>
</dbReference>
<reference evidence="1 2" key="1">
    <citation type="submission" date="2018-01" db="EMBL/GenBank/DDBJ databases">
        <title>Complete genome sequence of Bacteriovorax stolpii DSM12778.</title>
        <authorList>
            <person name="Tang B."/>
            <person name="Chang J."/>
        </authorList>
    </citation>
    <scope>NUCLEOTIDE SEQUENCE [LARGE SCALE GENOMIC DNA]</scope>
    <source>
        <strain evidence="1 2">DSM 12778</strain>
    </source>
</reference>
<name>A0A2K9NWM8_BACTC</name>
<dbReference type="CDD" id="cd17557">
    <property type="entry name" value="REC_Rcp-like"/>
    <property type="match status" value="1"/>
</dbReference>
<protein>
    <submittedName>
        <fullName evidence="1">Two-component system response regulator</fullName>
    </submittedName>
</protein>
<dbReference type="Gene3D" id="3.40.50.2300">
    <property type="match status" value="1"/>
</dbReference>
<sequence>MKAMPYIFLIEDNEQDEILTIKALKKNKVLNEIKVARDGAEALDVLFNQEASNYEKDLPQLILLDLKLPKIDGLEVLKKIRSNPRTKLVPVVILTTSKEDSDLLSGYESGANSYVRKPVDFHEFSDAVKSLGTYWLLLNERPPV</sequence>
<dbReference type="PANTHER" id="PTHR44520">
    <property type="entry name" value="RESPONSE REGULATOR RCP1-RELATED"/>
    <property type="match status" value="1"/>
</dbReference>
<dbReference type="Pfam" id="PF00072">
    <property type="entry name" value="Response_reg"/>
    <property type="match status" value="1"/>
</dbReference>
<dbReference type="GO" id="GO:0000160">
    <property type="term" value="P:phosphorelay signal transduction system"/>
    <property type="evidence" value="ECO:0007669"/>
    <property type="project" value="InterPro"/>
</dbReference>
<proteinExistence type="predicted"/>
<dbReference type="InterPro" id="IPR001789">
    <property type="entry name" value="Sig_transdc_resp-reg_receiver"/>
</dbReference>
<dbReference type="SUPFAM" id="SSF52172">
    <property type="entry name" value="CheY-like"/>
    <property type="match status" value="1"/>
</dbReference>